<sequence>MSMFGFKEEDIIEHVDWWKINVHPEDITEVMASYEDKVRNKDIHWNTAYRFRCADGSYKYVLDRAHILYNEQGEAVRVIGAIQDVDDAMRHQKERRQFISRLQEQNEMLKEIARINSHEIRRPVSNILGIMAMLDLEKNEPALNAQLCALLRQSTAELDATLFRIRDKLQQMRE</sequence>
<dbReference type="OrthoDB" id="9124519at2"/>
<dbReference type="RefSeq" id="WP_120517475.1">
    <property type="nucleotide sequence ID" value="NZ_QXZY01000009.1"/>
</dbReference>
<dbReference type="CDD" id="cd00130">
    <property type="entry name" value="PAS"/>
    <property type="match status" value="1"/>
</dbReference>
<dbReference type="NCBIfam" id="TIGR00229">
    <property type="entry name" value="sensory_box"/>
    <property type="match status" value="1"/>
</dbReference>
<feature type="domain" description="PAC" evidence="6">
    <location>
        <begin position="45"/>
        <end position="97"/>
    </location>
</feature>
<dbReference type="EMBL" id="RMBX01000008">
    <property type="protein sequence ID" value="RPD40102.1"/>
    <property type="molecule type" value="Genomic_DNA"/>
</dbReference>
<dbReference type="SUPFAM" id="SSF55785">
    <property type="entry name" value="PYP-like sensor domain (PAS domain)"/>
    <property type="match status" value="1"/>
</dbReference>
<dbReference type="AlphaFoldDB" id="A0A3N4M8Y0"/>
<evidence type="ECO:0000256" key="5">
    <source>
        <dbReference type="ARBA" id="ARBA00022777"/>
    </source>
</evidence>
<proteinExistence type="predicted"/>
<dbReference type="Gene3D" id="1.10.287.130">
    <property type="match status" value="1"/>
</dbReference>
<dbReference type="GO" id="GO:0000155">
    <property type="term" value="F:phosphorelay sensor kinase activity"/>
    <property type="evidence" value="ECO:0007669"/>
    <property type="project" value="InterPro"/>
</dbReference>
<dbReference type="InterPro" id="IPR036097">
    <property type="entry name" value="HisK_dim/P_sf"/>
</dbReference>
<keyword evidence="8" id="KW-1185">Reference proteome</keyword>
<organism evidence="7 8">
    <name type="scientific">Chitinophaga barathri</name>
    <dbReference type="NCBI Taxonomy" id="1647451"/>
    <lineage>
        <taxon>Bacteria</taxon>
        <taxon>Pseudomonadati</taxon>
        <taxon>Bacteroidota</taxon>
        <taxon>Chitinophagia</taxon>
        <taxon>Chitinophagales</taxon>
        <taxon>Chitinophagaceae</taxon>
        <taxon>Chitinophaga</taxon>
    </lineage>
</organism>
<dbReference type="PROSITE" id="PS50113">
    <property type="entry name" value="PAC"/>
    <property type="match status" value="1"/>
</dbReference>
<gene>
    <name evidence="7" type="ORF">EG028_15715</name>
</gene>
<evidence type="ECO:0000313" key="7">
    <source>
        <dbReference type="EMBL" id="RPD40102.1"/>
    </source>
</evidence>
<evidence type="ECO:0000313" key="8">
    <source>
        <dbReference type="Proteomes" id="UP000279089"/>
    </source>
</evidence>
<dbReference type="InterPro" id="IPR052162">
    <property type="entry name" value="Sensor_kinase/Photoreceptor"/>
</dbReference>
<dbReference type="SUPFAM" id="SSF47384">
    <property type="entry name" value="Homodimeric domain of signal transducing histidine kinase"/>
    <property type="match status" value="1"/>
</dbReference>
<reference evidence="8" key="1">
    <citation type="submission" date="2018-11" db="EMBL/GenBank/DDBJ databases">
        <title>Chitinophaga lutea sp.nov., isolate from arsenic contaminated soil.</title>
        <authorList>
            <person name="Zong Y."/>
        </authorList>
    </citation>
    <scope>NUCLEOTIDE SEQUENCE [LARGE SCALE GENOMIC DNA]</scope>
    <source>
        <strain evidence="8">YLT18</strain>
    </source>
</reference>
<dbReference type="InterPro" id="IPR000014">
    <property type="entry name" value="PAS"/>
</dbReference>
<dbReference type="Proteomes" id="UP000279089">
    <property type="component" value="Unassembled WGS sequence"/>
</dbReference>
<dbReference type="InterPro" id="IPR000700">
    <property type="entry name" value="PAS-assoc_C"/>
</dbReference>
<dbReference type="Gene3D" id="3.30.450.20">
    <property type="entry name" value="PAS domain"/>
    <property type="match status" value="1"/>
</dbReference>
<evidence type="ECO:0000256" key="4">
    <source>
        <dbReference type="ARBA" id="ARBA00022679"/>
    </source>
</evidence>
<keyword evidence="3" id="KW-0597">Phosphoprotein</keyword>
<dbReference type="InterPro" id="IPR035965">
    <property type="entry name" value="PAS-like_dom_sf"/>
</dbReference>
<dbReference type="InterPro" id="IPR001610">
    <property type="entry name" value="PAC"/>
</dbReference>
<comment type="catalytic activity">
    <reaction evidence="1">
        <text>ATP + protein L-histidine = ADP + protein N-phospho-L-histidine.</text>
        <dbReference type="EC" id="2.7.13.3"/>
    </reaction>
</comment>
<dbReference type="Pfam" id="PF08447">
    <property type="entry name" value="PAS_3"/>
    <property type="match status" value="1"/>
</dbReference>
<dbReference type="InterPro" id="IPR013655">
    <property type="entry name" value="PAS_fold_3"/>
</dbReference>
<accession>A0A3N4M8Y0</accession>
<dbReference type="SMART" id="SM00086">
    <property type="entry name" value="PAC"/>
    <property type="match status" value="1"/>
</dbReference>
<dbReference type="PANTHER" id="PTHR43304:SF1">
    <property type="entry name" value="PAC DOMAIN-CONTAINING PROTEIN"/>
    <property type="match status" value="1"/>
</dbReference>
<dbReference type="EC" id="2.7.13.3" evidence="2"/>
<comment type="caution">
    <text evidence="7">The sequence shown here is derived from an EMBL/GenBank/DDBJ whole genome shotgun (WGS) entry which is preliminary data.</text>
</comment>
<evidence type="ECO:0000256" key="2">
    <source>
        <dbReference type="ARBA" id="ARBA00012438"/>
    </source>
</evidence>
<evidence type="ECO:0000256" key="3">
    <source>
        <dbReference type="ARBA" id="ARBA00022553"/>
    </source>
</evidence>
<keyword evidence="5" id="KW-0418">Kinase</keyword>
<dbReference type="PANTHER" id="PTHR43304">
    <property type="entry name" value="PHYTOCHROME-LIKE PROTEIN CPH1"/>
    <property type="match status" value="1"/>
</dbReference>
<evidence type="ECO:0000256" key="1">
    <source>
        <dbReference type="ARBA" id="ARBA00000085"/>
    </source>
</evidence>
<keyword evidence="4" id="KW-0808">Transferase</keyword>
<name>A0A3N4M8Y0_9BACT</name>
<evidence type="ECO:0000259" key="6">
    <source>
        <dbReference type="PROSITE" id="PS50113"/>
    </source>
</evidence>
<protein>
    <recommendedName>
        <fullName evidence="2">histidine kinase</fullName>
        <ecNumber evidence="2">2.7.13.3</ecNumber>
    </recommendedName>
</protein>